<protein>
    <submittedName>
        <fullName evidence="2">Uncharacterized protein</fullName>
    </submittedName>
</protein>
<dbReference type="PANTHER" id="PTHR39074">
    <property type="entry name" value="AGAP007547-PA"/>
    <property type="match status" value="1"/>
</dbReference>
<keyword evidence="3" id="KW-1185">Reference proteome</keyword>
<sequence length="310" mass="36132">MERTANNKADLVNNTAAMVFPKTGGNFMENYVEKRLTTIHNTSEQSVKNYKQKVITFFVGLFIIVTLPYIHLGVLHRLIFPGKPKIDRRSCKNSCFDTVFRGIYESPGNSGYKHVYFNVTWQTYRIWIFTVLFILMAYESLKYVVGVISNKSLRKSMFVLFLANVYPHYYSWWSYFSYYNEDFYDYYSHHMLFTITEIVATCLVLNLCDNNNPIVSWKILAIVSINTMHICIAGTDQFIAHVIRGKGTDFQNVRNIALMFPDLLHVMIPLLVLFIHAKQNNKLLRELCFKEEVFLCVVFICMGTLFGKIL</sequence>
<organism evidence="2 3">
    <name type="scientific">Mytilus galloprovincialis</name>
    <name type="common">Mediterranean mussel</name>
    <dbReference type="NCBI Taxonomy" id="29158"/>
    <lineage>
        <taxon>Eukaryota</taxon>
        <taxon>Metazoa</taxon>
        <taxon>Spiralia</taxon>
        <taxon>Lophotrochozoa</taxon>
        <taxon>Mollusca</taxon>
        <taxon>Bivalvia</taxon>
        <taxon>Autobranchia</taxon>
        <taxon>Pteriomorphia</taxon>
        <taxon>Mytilida</taxon>
        <taxon>Mytiloidea</taxon>
        <taxon>Mytilidae</taxon>
        <taxon>Mytilinae</taxon>
        <taxon>Mytilus</taxon>
    </lineage>
</organism>
<accession>A0A8B6GJL2</accession>
<gene>
    <name evidence="2" type="ORF">MGAL_10B030283</name>
</gene>
<proteinExistence type="predicted"/>
<feature type="transmembrane region" description="Helical" evidence="1">
    <location>
        <begin position="54"/>
        <end position="72"/>
    </location>
</feature>
<evidence type="ECO:0000256" key="1">
    <source>
        <dbReference type="SAM" id="Phobius"/>
    </source>
</evidence>
<dbReference type="PANTHER" id="PTHR39074:SF1">
    <property type="entry name" value="AGAP007547-PA"/>
    <property type="match status" value="1"/>
</dbReference>
<feature type="transmembrane region" description="Helical" evidence="1">
    <location>
        <begin position="219"/>
        <end position="243"/>
    </location>
</feature>
<feature type="transmembrane region" description="Helical" evidence="1">
    <location>
        <begin position="187"/>
        <end position="207"/>
    </location>
</feature>
<feature type="transmembrane region" description="Helical" evidence="1">
    <location>
        <begin position="126"/>
        <end position="145"/>
    </location>
</feature>
<keyword evidence="1" id="KW-0472">Membrane</keyword>
<reference evidence="2" key="1">
    <citation type="submission" date="2018-11" db="EMBL/GenBank/DDBJ databases">
        <authorList>
            <person name="Alioto T."/>
            <person name="Alioto T."/>
        </authorList>
    </citation>
    <scope>NUCLEOTIDE SEQUENCE</scope>
</reference>
<evidence type="ECO:0000313" key="3">
    <source>
        <dbReference type="Proteomes" id="UP000596742"/>
    </source>
</evidence>
<dbReference type="Proteomes" id="UP000596742">
    <property type="component" value="Unassembled WGS sequence"/>
</dbReference>
<keyword evidence="1" id="KW-1133">Transmembrane helix</keyword>
<name>A0A8B6GJL2_MYTGA</name>
<evidence type="ECO:0000313" key="2">
    <source>
        <dbReference type="EMBL" id="VDI64639.1"/>
    </source>
</evidence>
<feature type="transmembrane region" description="Helical" evidence="1">
    <location>
        <begin position="255"/>
        <end position="275"/>
    </location>
</feature>
<dbReference type="OrthoDB" id="10015560at2759"/>
<dbReference type="AlphaFoldDB" id="A0A8B6GJL2"/>
<dbReference type="EMBL" id="UYJE01008538">
    <property type="protein sequence ID" value="VDI64639.1"/>
    <property type="molecule type" value="Genomic_DNA"/>
</dbReference>
<keyword evidence="1" id="KW-0812">Transmembrane</keyword>
<comment type="caution">
    <text evidence="2">The sequence shown here is derived from an EMBL/GenBank/DDBJ whole genome shotgun (WGS) entry which is preliminary data.</text>
</comment>
<feature type="transmembrane region" description="Helical" evidence="1">
    <location>
        <begin position="157"/>
        <end position="175"/>
    </location>
</feature>